<keyword evidence="5" id="KW-0560">Oxidoreductase</keyword>
<evidence type="ECO:0000313" key="7">
    <source>
        <dbReference type="Proteomes" id="UP000218102"/>
    </source>
</evidence>
<dbReference type="CDD" id="cd00667">
    <property type="entry name" value="ring_hydroxylating_dioxygenases_beta"/>
    <property type="match status" value="1"/>
</dbReference>
<evidence type="ECO:0000313" key="6">
    <source>
        <dbReference type="EMBL" id="PBJ92749.1"/>
    </source>
</evidence>
<comment type="similarity">
    <text evidence="2">Belongs to the bacterial ring-hydroxylating dioxygenase beta subunit family.</text>
</comment>
<accession>A0A0B5JXK5</accession>
<dbReference type="GO" id="GO:0051213">
    <property type="term" value="F:dioxygenase activity"/>
    <property type="evidence" value="ECO:0007669"/>
    <property type="project" value="UniProtKB-KW"/>
</dbReference>
<dbReference type="InterPro" id="IPR000391">
    <property type="entry name" value="Rng_hydr_dOase-bsu"/>
</dbReference>
<evidence type="ECO:0000256" key="5">
    <source>
        <dbReference type="ARBA" id="ARBA00023002"/>
    </source>
</evidence>
<dbReference type="RefSeq" id="WP_041505825.1">
    <property type="nucleotide sequence ID" value="NZ_CP010359.1"/>
</dbReference>
<proteinExistence type="inferred from homology"/>
<dbReference type="KEGG" id="ppj:RK21_01245"/>
<protein>
    <submittedName>
        <fullName evidence="6">Aromatic-ring-hydroxylating dioxygenase subunit beta</fullName>
    </submittedName>
</protein>
<comment type="caution">
    <text evidence="6">The sequence shown here is derived from an EMBL/GenBank/DDBJ whole genome shotgun (WGS) entry which is preliminary data.</text>
</comment>
<dbReference type="EMBL" id="NTME01000040">
    <property type="protein sequence ID" value="PBJ92749.1"/>
    <property type="molecule type" value="Genomic_DNA"/>
</dbReference>
<dbReference type="AlphaFoldDB" id="A0A0B5JXK5"/>
<dbReference type="SUPFAM" id="SSF54427">
    <property type="entry name" value="NTF2-like"/>
    <property type="match status" value="1"/>
</dbReference>
<organism evidence="6 7">
    <name type="scientific">Pseudomonas plecoglossicida</name>
    <dbReference type="NCBI Taxonomy" id="70775"/>
    <lineage>
        <taxon>Bacteria</taxon>
        <taxon>Pseudomonadati</taxon>
        <taxon>Pseudomonadota</taxon>
        <taxon>Gammaproteobacteria</taxon>
        <taxon>Pseudomonadales</taxon>
        <taxon>Pseudomonadaceae</taxon>
        <taxon>Pseudomonas</taxon>
    </lineage>
</organism>
<evidence type="ECO:0000256" key="4">
    <source>
        <dbReference type="ARBA" id="ARBA00022964"/>
    </source>
</evidence>
<keyword evidence="4 6" id="KW-0223">Dioxygenase</keyword>
<gene>
    <name evidence="6" type="ORF">CMV24_25600</name>
</gene>
<sequence>MTQVQQRGVEDIQPGSPIGTRRVPVGAPIYNEVVTFLYEEATLLDQIRLQEWAERLDTDLVYTVPLRQTRLASELKATIVRSVQHYHDDYRSMMGRILRLSGKSAWAEDPPSRTRRLVTNVFVEETQKPDEFVVTSYLLLTRSRFKDHHVDIISGERRDVLRLGANGFKLARREVILDQAVLGTPNLAIFL</sequence>
<dbReference type="PANTHER" id="PTHR41534">
    <property type="entry name" value="BLR3401 PROTEIN"/>
    <property type="match status" value="1"/>
</dbReference>
<dbReference type="Proteomes" id="UP000218102">
    <property type="component" value="Unassembled WGS sequence"/>
</dbReference>
<name>A0A0B5JXK5_PSEDL</name>
<reference evidence="6 7" key="1">
    <citation type="submission" date="2017-09" db="EMBL/GenBank/DDBJ databases">
        <authorList>
            <person name="Ehlers B."/>
            <person name="Leendertz F.H."/>
        </authorList>
    </citation>
    <scope>NUCLEOTIDE SEQUENCE [LARGE SCALE GENOMIC DNA]</scope>
    <source>
        <strain evidence="6 7">DJ-1</strain>
    </source>
</reference>
<comment type="pathway">
    <text evidence="1">Aromatic compound metabolism.</text>
</comment>
<dbReference type="Gene3D" id="3.10.450.50">
    <property type="match status" value="1"/>
</dbReference>
<evidence type="ECO:0000256" key="1">
    <source>
        <dbReference type="ARBA" id="ARBA00005211"/>
    </source>
</evidence>
<dbReference type="PANTHER" id="PTHR41534:SF2">
    <property type="entry name" value="3-PHENYLPROPIONATE_CINNAMIC ACID DIOXYGENASE SUBUNIT BETA"/>
    <property type="match status" value="1"/>
</dbReference>
<dbReference type="InterPro" id="IPR032710">
    <property type="entry name" value="NTF2-like_dom_sf"/>
</dbReference>
<evidence type="ECO:0000256" key="3">
    <source>
        <dbReference type="ARBA" id="ARBA00022797"/>
    </source>
</evidence>
<dbReference type="Pfam" id="PF00866">
    <property type="entry name" value="Ring_hydroxyl_B"/>
    <property type="match status" value="1"/>
</dbReference>
<dbReference type="GO" id="GO:0019380">
    <property type="term" value="P:3-phenylpropionate catabolic process"/>
    <property type="evidence" value="ECO:0007669"/>
    <property type="project" value="TreeGrafter"/>
</dbReference>
<dbReference type="NCBIfam" id="NF007479">
    <property type="entry name" value="PRK10069.1"/>
    <property type="match status" value="1"/>
</dbReference>
<evidence type="ECO:0000256" key="2">
    <source>
        <dbReference type="ARBA" id="ARBA00009570"/>
    </source>
</evidence>
<keyword evidence="3" id="KW-0058">Aromatic hydrocarbons catabolism</keyword>